<keyword evidence="3" id="KW-1185">Reference proteome</keyword>
<proteinExistence type="predicted"/>
<protein>
    <submittedName>
        <fullName evidence="2">Uncharacterized protein</fullName>
    </submittedName>
</protein>
<feature type="chain" id="PRO_5025332018" evidence="1">
    <location>
        <begin position="27"/>
        <end position="164"/>
    </location>
</feature>
<sequence length="164" mass="18335">MRIPLFILYWSILLITLFLIIPSVSADIFEYHITTLTYPQALQPEPQVSHANSTLPSSPGPAEDMQTVLTSAANFIIARVASLKLGRALTEAEMALSMQFWTKELGLSEREMQDIGQMVEVLVGGWNGRRGEEGGWRDGKSGAEEFDERWERFVKDFGVKGTQA</sequence>
<feature type="signal peptide" evidence="1">
    <location>
        <begin position="1"/>
        <end position="26"/>
    </location>
</feature>
<evidence type="ECO:0000313" key="2">
    <source>
        <dbReference type="EMBL" id="KAF2648608.1"/>
    </source>
</evidence>
<gene>
    <name evidence="2" type="ORF">K491DRAFT_684565</name>
</gene>
<dbReference type="EMBL" id="MU004530">
    <property type="protein sequence ID" value="KAF2648608.1"/>
    <property type="molecule type" value="Genomic_DNA"/>
</dbReference>
<evidence type="ECO:0000313" key="3">
    <source>
        <dbReference type="Proteomes" id="UP000799324"/>
    </source>
</evidence>
<dbReference type="AlphaFoldDB" id="A0A6A6SQF2"/>
<dbReference type="Proteomes" id="UP000799324">
    <property type="component" value="Unassembled WGS sequence"/>
</dbReference>
<reference evidence="2" key="1">
    <citation type="journal article" date="2020" name="Stud. Mycol.">
        <title>101 Dothideomycetes genomes: a test case for predicting lifestyles and emergence of pathogens.</title>
        <authorList>
            <person name="Haridas S."/>
            <person name="Albert R."/>
            <person name="Binder M."/>
            <person name="Bloem J."/>
            <person name="Labutti K."/>
            <person name="Salamov A."/>
            <person name="Andreopoulos B."/>
            <person name="Baker S."/>
            <person name="Barry K."/>
            <person name="Bills G."/>
            <person name="Bluhm B."/>
            <person name="Cannon C."/>
            <person name="Castanera R."/>
            <person name="Culley D."/>
            <person name="Daum C."/>
            <person name="Ezra D."/>
            <person name="Gonzalez J."/>
            <person name="Henrissat B."/>
            <person name="Kuo A."/>
            <person name="Liang C."/>
            <person name="Lipzen A."/>
            <person name="Lutzoni F."/>
            <person name="Magnuson J."/>
            <person name="Mondo S."/>
            <person name="Nolan M."/>
            <person name="Ohm R."/>
            <person name="Pangilinan J."/>
            <person name="Park H.-J."/>
            <person name="Ramirez L."/>
            <person name="Alfaro M."/>
            <person name="Sun H."/>
            <person name="Tritt A."/>
            <person name="Yoshinaga Y."/>
            <person name="Zwiers L.-H."/>
            <person name="Turgeon B."/>
            <person name="Goodwin S."/>
            <person name="Spatafora J."/>
            <person name="Crous P."/>
            <person name="Grigoriev I."/>
        </authorList>
    </citation>
    <scope>NUCLEOTIDE SEQUENCE</scope>
    <source>
        <strain evidence="2">CBS 122681</strain>
    </source>
</reference>
<name>A0A6A6SQF2_9PLEO</name>
<organism evidence="2 3">
    <name type="scientific">Lophiostoma macrostomum CBS 122681</name>
    <dbReference type="NCBI Taxonomy" id="1314788"/>
    <lineage>
        <taxon>Eukaryota</taxon>
        <taxon>Fungi</taxon>
        <taxon>Dikarya</taxon>
        <taxon>Ascomycota</taxon>
        <taxon>Pezizomycotina</taxon>
        <taxon>Dothideomycetes</taxon>
        <taxon>Pleosporomycetidae</taxon>
        <taxon>Pleosporales</taxon>
        <taxon>Lophiostomataceae</taxon>
        <taxon>Lophiostoma</taxon>
    </lineage>
</organism>
<keyword evidence="1" id="KW-0732">Signal</keyword>
<accession>A0A6A6SQF2</accession>
<evidence type="ECO:0000256" key="1">
    <source>
        <dbReference type="SAM" id="SignalP"/>
    </source>
</evidence>